<evidence type="ECO:0000256" key="1">
    <source>
        <dbReference type="SAM" id="MobiDB-lite"/>
    </source>
</evidence>
<organism evidence="2 3">
    <name type="scientific">Parascedosporium putredinis</name>
    <dbReference type="NCBI Taxonomy" id="1442378"/>
    <lineage>
        <taxon>Eukaryota</taxon>
        <taxon>Fungi</taxon>
        <taxon>Dikarya</taxon>
        <taxon>Ascomycota</taxon>
        <taxon>Pezizomycotina</taxon>
        <taxon>Sordariomycetes</taxon>
        <taxon>Hypocreomycetidae</taxon>
        <taxon>Microascales</taxon>
        <taxon>Microascaceae</taxon>
        <taxon>Parascedosporium</taxon>
    </lineage>
</organism>
<feature type="compositionally biased region" description="Pro residues" evidence="1">
    <location>
        <begin position="222"/>
        <end position="238"/>
    </location>
</feature>
<name>A0A9P1H957_9PEZI</name>
<feature type="compositionally biased region" description="Low complexity" evidence="1">
    <location>
        <begin position="157"/>
        <end position="200"/>
    </location>
</feature>
<sequence>MLGLSTQDLADDFEDLFPSGTQIAQEIAKVDETSCRETTPKVASPKVEEAQADVKADLEPEVSFDLGFLSTQDLEITSDDLLEIVGPKPSLPPALETTPKPPSPRNAPAMAADLPVLSTQDMFLSDDLILPSSPNSHPYNGHRSHRHRNLRPHSPGARQPPASSRSCPAPAVSPSPKSRNPSSPPAALASSSLAILRSNRTAALERQAWRPGPAKQAKPRIARPPPPPPPPPNPPRPLQPYAAAPSTRLGNSPTAMKKPRLPPPAGKENEEPLLGKKRAGSTPTRGRAKMARVKSDYDDGWWDELEEDDWATVLSATPANKI</sequence>
<proteinExistence type="predicted"/>
<protein>
    <submittedName>
        <fullName evidence="2">Uncharacterized protein</fullName>
    </submittedName>
</protein>
<feature type="region of interest" description="Disordered" evidence="1">
    <location>
        <begin position="127"/>
        <end position="291"/>
    </location>
</feature>
<keyword evidence="3" id="KW-1185">Reference proteome</keyword>
<evidence type="ECO:0000313" key="3">
    <source>
        <dbReference type="Proteomes" id="UP000838763"/>
    </source>
</evidence>
<feature type="compositionally biased region" description="Basic residues" evidence="1">
    <location>
        <begin position="140"/>
        <end position="151"/>
    </location>
</feature>
<evidence type="ECO:0000313" key="2">
    <source>
        <dbReference type="EMBL" id="CAI4218977.1"/>
    </source>
</evidence>
<comment type="caution">
    <text evidence="2">The sequence shown here is derived from an EMBL/GenBank/DDBJ whole genome shotgun (WGS) entry which is preliminary data.</text>
</comment>
<dbReference type="Proteomes" id="UP000838763">
    <property type="component" value="Unassembled WGS sequence"/>
</dbReference>
<feature type="region of interest" description="Disordered" evidence="1">
    <location>
        <begin position="85"/>
        <end position="114"/>
    </location>
</feature>
<dbReference type="AlphaFoldDB" id="A0A9P1H957"/>
<gene>
    <name evidence="2" type="ORF">PPNO1_LOCUS8548</name>
</gene>
<dbReference type="EMBL" id="CALLCH030000019">
    <property type="protein sequence ID" value="CAI4218977.1"/>
    <property type="molecule type" value="Genomic_DNA"/>
</dbReference>
<reference evidence="2" key="1">
    <citation type="submission" date="2022-11" db="EMBL/GenBank/DDBJ databases">
        <authorList>
            <person name="Scott C."/>
            <person name="Bruce N."/>
        </authorList>
    </citation>
    <scope>NUCLEOTIDE SEQUENCE</scope>
</reference>
<accession>A0A9P1H957</accession>